<dbReference type="EMBL" id="JAQGDS010000005">
    <property type="protein sequence ID" value="KAJ6260212.1"/>
    <property type="molecule type" value="Genomic_DNA"/>
</dbReference>
<dbReference type="Gene3D" id="1.25.40.1030">
    <property type="match status" value="1"/>
</dbReference>
<dbReference type="PANTHER" id="PTHR13923">
    <property type="entry name" value="SEC31-RELATED PROTEIN"/>
    <property type="match status" value="1"/>
</dbReference>
<dbReference type="InterPro" id="IPR001680">
    <property type="entry name" value="WD40_rpt"/>
</dbReference>
<sequence length="1510" mass="163738">MGARNIPLTRVMKGSMEYNNTVCENVIINAQEIRALALSNSVEANKFIIDSIKRFEIPGADVEGDFLGFQRMLSLLHDALIHVIQNGMKTEEDLQRHPPLLRAVAACEKDLVDLRQKIAALIPSERQAKRVRSWAKFKWIFMDGNPQIYEERFKFHADMINFHCGKIIVGRTSLNFQHSDGYQASISHQESQARLRPHTTKIASSITLSASSNYSRLATARLPVAVTIPQLRYSASSTLTARVGRYQNSYMVNLRIPRTATFAWSEGSSRPLIATGTVAGAVDADFSNATHLELWDLDLDSGVSEASELSPKASISTDARFYDIAWGNRGIIAGALENGSLDLWNSDSLFRGETGTVESQLKHTGAIKALQFNPFKEELLLTAGMKGEIYVWDLNNTANPFLLGNRAQRADDFSSVDWNKKIPHILLSGGKNGLVTVWDVKQKKESLTLSHLGRKEATKLLTALPDDSNPVILVWDLRNANAPEKTLTGHDQGVLSLDWCKQDPDILLSSGKDNRTICWNPNSGEMLGEFPIGTNWMFQTRLNPKNPNFVASASFDGKISIQSLQNKTQPRQTDSSSGHLDEESFFNQASFDPQGPSFSLKQAPRWYKRPVGASFGFGGKLVSFGTPAGQNKSVLKISTLAVESDVRSATDTFENALKDGNFISLCEQRIEEISSDSEKAEWTILKTLFDPSPKKKLVEVLGFTAEPASDAPKTGEEPPSEQTEDTQANGGSKETKRLSSFFGEGDAEHDAFLDGLSSTQGARTNNPFQIFGGNESEADKSITRALILGNFERAVDICINEDRLSDAFMLAVAGGEASLQKVQKAYFGKQTNAPNYLRLLSSVVGKNLWDVVHNADLADWKEVLCTICTFAGDKEFSELCEALGERLEVEQKASSGLEKRQEAATCYLSGSRLHKIVSIWIDEYKESEAAILRDASEGATSFSIHVKSMQQLIEKVTVFREATKFVDPDMNAKADWKLAPLYDIYCEYADVLAAQGQLEFAAKYLDLVPASYQPAQIARTRVNIASGKDSSKKAAAPRQPVVTNAMRTGAKSPYAPLSTSTASQPAPKMFTPVAPVTGPTITPQPQPQPSMSYNPPTQPHTSRYTPAGSTAPAPGYQPTNTPNNSFGYRPPYGGHATGPQPTPFGVPPPRNSSPAGPAVLPAAQRTDLSAWNDTPMVIDTNRRKTPSVPPGGGPITMPFPGSNRVASPSPTTGSFVGPPPRAGSIPPPRSGQPFEAPPAGTTPGMYRPSTPGSRSQSPYVTNSPSSGLMNTGPPRPNATYAAPPTTTGPPSNRYTPQPSTQPTPSAIPPAGPGRGMVPPSSHNAYAPPPTTAYSHAPAPSPYNAPAHSTGPPPGPPPMTGPPMTGPPQGPPRGSSAAGSRPEASHNAPPKAATPKLKHPKGDRSHIPEHSRLLYEILEEEMRRITDNAPAEHKTQVLQIGKRLDSFFDHLNNDDLLSHDTIRGLTDAYVHVRNGDFDSASNAYGNVSQTELGSFGAVHKKVIQLSQFARQ</sequence>
<feature type="compositionally biased region" description="Polar residues" evidence="14">
    <location>
        <begin position="1117"/>
        <end position="1126"/>
    </location>
</feature>
<comment type="similarity">
    <text evidence="3">Belongs to the WD repeat SEC31 family.</text>
</comment>
<dbReference type="GO" id="GO:0030127">
    <property type="term" value="C:COPII vesicle coat"/>
    <property type="evidence" value="ECO:0007669"/>
    <property type="project" value="TreeGrafter"/>
</dbReference>
<feature type="region of interest" description="Disordered" evidence="14">
    <location>
        <begin position="1026"/>
        <end position="1159"/>
    </location>
</feature>
<comment type="subcellular location">
    <subcellularLocation>
        <location evidence="1">Cytoplasmic vesicle</location>
        <location evidence="1">COPII-coated vesicle membrane</location>
        <topology evidence="1">Peripheral membrane protein</topology>
        <orientation evidence="1">Cytoplasmic side</orientation>
    </subcellularLocation>
    <subcellularLocation>
        <location evidence="2">Endoplasmic reticulum membrane</location>
        <topology evidence="2">Peripheral membrane protein</topology>
        <orientation evidence="2">Cytoplasmic side</orientation>
    </subcellularLocation>
</comment>
<dbReference type="GO" id="GO:0090110">
    <property type="term" value="P:COPII-coated vesicle cargo loading"/>
    <property type="evidence" value="ECO:0007669"/>
    <property type="project" value="TreeGrafter"/>
</dbReference>
<evidence type="ECO:0000256" key="1">
    <source>
        <dbReference type="ARBA" id="ARBA00004299"/>
    </source>
</evidence>
<dbReference type="InterPro" id="IPR015943">
    <property type="entry name" value="WD40/YVTN_repeat-like_dom_sf"/>
</dbReference>
<dbReference type="PROSITE" id="PS50082">
    <property type="entry name" value="WD_REPEATS_2"/>
    <property type="match status" value="3"/>
</dbReference>
<keyword evidence="10" id="KW-0931">ER-Golgi transport</keyword>
<dbReference type="InterPro" id="IPR040251">
    <property type="entry name" value="SEC31-like"/>
</dbReference>
<keyword evidence="9" id="KW-0256">Endoplasmic reticulum</keyword>
<evidence type="ECO:0000256" key="11">
    <source>
        <dbReference type="ARBA" id="ARBA00022927"/>
    </source>
</evidence>
<evidence type="ECO:0000256" key="14">
    <source>
        <dbReference type="SAM" id="MobiDB-lite"/>
    </source>
</evidence>
<evidence type="ECO:0000256" key="10">
    <source>
        <dbReference type="ARBA" id="ARBA00022892"/>
    </source>
</evidence>
<evidence type="ECO:0000313" key="15">
    <source>
        <dbReference type="EMBL" id="KAJ6260212.1"/>
    </source>
</evidence>
<feature type="compositionally biased region" description="Polar residues" evidence="14">
    <location>
        <begin position="1204"/>
        <end position="1214"/>
    </location>
</feature>
<accession>A0AAD6NJ99</accession>
<dbReference type="Gene3D" id="1.20.940.10">
    <property type="entry name" value="Functional domain of the splicing factor Prp18"/>
    <property type="match status" value="1"/>
</dbReference>
<dbReference type="GO" id="GO:0070971">
    <property type="term" value="C:endoplasmic reticulum exit site"/>
    <property type="evidence" value="ECO:0007669"/>
    <property type="project" value="TreeGrafter"/>
</dbReference>
<dbReference type="SMART" id="SM00320">
    <property type="entry name" value="WD40"/>
    <property type="match status" value="5"/>
</dbReference>
<evidence type="ECO:0000256" key="7">
    <source>
        <dbReference type="ARBA" id="ARBA00022574"/>
    </source>
</evidence>
<feature type="compositionally biased region" description="Pro residues" evidence="14">
    <location>
        <begin position="1299"/>
        <end position="1311"/>
    </location>
</feature>
<gene>
    <name evidence="15" type="ORF">Dda_4436</name>
</gene>
<dbReference type="Pfam" id="PF00400">
    <property type="entry name" value="WD40"/>
    <property type="match status" value="1"/>
</dbReference>
<name>A0AAD6NJ99_DREDA</name>
<feature type="compositionally biased region" description="Low complexity" evidence="14">
    <location>
        <begin position="1277"/>
        <end position="1298"/>
    </location>
</feature>
<keyword evidence="11" id="KW-0653">Protein transport</keyword>
<evidence type="ECO:0000313" key="16">
    <source>
        <dbReference type="Proteomes" id="UP001221413"/>
    </source>
</evidence>
<evidence type="ECO:0000256" key="5">
    <source>
        <dbReference type="ARBA" id="ARBA00021236"/>
    </source>
</evidence>
<feature type="repeat" description="WD" evidence="13">
    <location>
        <begin position="406"/>
        <end position="448"/>
    </location>
</feature>
<feature type="compositionally biased region" description="Polar residues" evidence="14">
    <location>
        <begin position="1250"/>
        <end position="1269"/>
    </location>
</feature>
<reference evidence="15" key="1">
    <citation type="submission" date="2023-01" db="EMBL/GenBank/DDBJ databases">
        <title>The chitinases involved in constricting ring structure development in the nematode-trapping fungus Drechslerella dactyloides.</title>
        <authorList>
            <person name="Wang R."/>
            <person name="Zhang L."/>
            <person name="Tang P."/>
            <person name="Li S."/>
            <person name="Liang L."/>
        </authorList>
    </citation>
    <scope>NUCLEOTIDE SEQUENCE</scope>
    <source>
        <strain evidence="15">YMF1.00031</strain>
    </source>
</reference>
<evidence type="ECO:0000256" key="8">
    <source>
        <dbReference type="ARBA" id="ARBA00022737"/>
    </source>
</evidence>
<dbReference type="Proteomes" id="UP001221413">
    <property type="component" value="Unassembled WGS sequence"/>
</dbReference>
<feature type="compositionally biased region" description="Pro residues" evidence="14">
    <location>
        <begin position="1140"/>
        <end position="1151"/>
    </location>
</feature>
<keyword evidence="16" id="KW-1185">Reference proteome</keyword>
<dbReference type="GO" id="GO:0005198">
    <property type="term" value="F:structural molecule activity"/>
    <property type="evidence" value="ECO:0007669"/>
    <property type="project" value="TreeGrafter"/>
</dbReference>
<feature type="compositionally biased region" description="Pro residues" evidence="14">
    <location>
        <begin position="1350"/>
        <end position="1370"/>
    </location>
</feature>
<dbReference type="GO" id="GO:0007029">
    <property type="term" value="P:endoplasmic reticulum organization"/>
    <property type="evidence" value="ECO:0007669"/>
    <property type="project" value="TreeGrafter"/>
</dbReference>
<dbReference type="SUPFAM" id="SSF50978">
    <property type="entry name" value="WD40 repeat-like"/>
    <property type="match status" value="1"/>
</dbReference>
<keyword evidence="6" id="KW-0813">Transport</keyword>
<feature type="compositionally biased region" description="Pro residues" evidence="14">
    <location>
        <begin position="1217"/>
        <end position="1230"/>
    </location>
</feature>
<feature type="region of interest" description="Disordered" evidence="14">
    <location>
        <begin position="1179"/>
        <end position="1408"/>
    </location>
</feature>
<feature type="repeat" description="WD" evidence="13">
    <location>
        <begin position="487"/>
        <end position="529"/>
    </location>
</feature>
<dbReference type="GO" id="GO:0005789">
    <property type="term" value="C:endoplasmic reticulum membrane"/>
    <property type="evidence" value="ECO:0007669"/>
    <property type="project" value="UniProtKB-SubCell"/>
</dbReference>
<feature type="compositionally biased region" description="Basic and acidic residues" evidence="14">
    <location>
        <begin position="1399"/>
        <end position="1408"/>
    </location>
</feature>
<organism evidence="15 16">
    <name type="scientific">Drechslerella dactyloides</name>
    <name type="common">Nematode-trapping fungus</name>
    <name type="synonym">Arthrobotrys dactyloides</name>
    <dbReference type="NCBI Taxonomy" id="74499"/>
    <lineage>
        <taxon>Eukaryota</taxon>
        <taxon>Fungi</taxon>
        <taxon>Dikarya</taxon>
        <taxon>Ascomycota</taxon>
        <taxon>Pezizomycotina</taxon>
        <taxon>Orbiliomycetes</taxon>
        <taxon>Orbiliales</taxon>
        <taxon>Orbiliaceae</taxon>
        <taxon>Drechslerella</taxon>
    </lineage>
</organism>
<keyword evidence="8" id="KW-0677">Repeat</keyword>
<evidence type="ECO:0000256" key="2">
    <source>
        <dbReference type="ARBA" id="ARBA00004397"/>
    </source>
</evidence>
<feature type="region of interest" description="Disordered" evidence="14">
    <location>
        <begin position="705"/>
        <end position="737"/>
    </location>
</feature>
<evidence type="ECO:0000256" key="9">
    <source>
        <dbReference type="ARBA" id="ARBA00022824"/>
    </source>
</evidence>
<feature type="compositionally biased region" description="Low complexity" evidence="14">
    <location>
        <begin position="1026"/>
        <end position="1036"/>
    </location>
</feature>
<dbReference type="GO" id="GO:0015031">
    <property type="term" value="P:protein transport"/>
    <property type="evidence" value="ECO:0007669"/>
    <property type="project" value="UniProtKB-KW"/>
</dbReference>
<dbReference type="PANTHER" id="PTHR13923:SF11">
    <property type="entry name" value="SECRETORY 31, ISOFORM D"/>
    <property type="match status" value="1"/>
</dbReference>
<evidence type="ECO:0000256" key="12">
    <source>
        <dbReference type="ARBA" id="ARBA00025471"/>
    </source>
</evidence>
<dbReference type="PROSITE" id="PS00678">
    <property type="entry name" value="WD_REPEATS_1"/>
    <property type="match status" value="1"/>
</dbReference>
<evidence type="ECO:0000256" key="13">
    <source>
        <dbReference type="PROSITE-ProRule" id="PRU00221"/>
    </source>
</evidence>
<evidence type="ECO:0000256" key="3">
    <source>
        <dbReference type="ARBA" id="ARBA00009358"/>
    </source>
</evidence>
<comment type="caution">
    <text evidence="15">The sequence shown here is derived from an EMBL/GenBank/DDBJ whole genome shotgun (WGS) entry which is preliminary data.</text>
</comment>
<feature type="repeat" description="WD" evidence="13">
    <location>
        <begin position="360"/>
        <end position="396"/>
    </location>
</feature>
<dbReference type="InterPro" id="IPR036322">
    <property type="entry name" value="WD40_repeat_dom_sf"/>
</dbReference>
<dbReference type="InterPro" id="IPR019775">
    <property type="entry name" value="WD40_repeat_CS"/>
</dbReference>
<evidence type="ECO:0000256" key="6">
    <source>
        <dbReference type="ARBA" id="ARBA00022448"/>
    </source>
</evidence>
<evidence type="ECO:0000256" key="4">
    <source>
        <dbReference type="ARBA" id="ARBA00013507"/>
    </source>
</evidence>
<dbReference type="Gene3D" id="2.130.10.10">
    <property type="entry name" value="YVTN repeat-like/Quinoprotein amine dehydrogenase"/>
    <property type="match status" value="1"/>
</dbReference>
<feature type="compositionally biased region" description="Polar residues" evidence="14">
    <location>
        <begin position="1090"/>
        <end position="1108"/>
    </location>
</feature>
<protein>
    <recommendedName>
        <fullName evidence="5">Protein transport protein SEC31</fullName>
    </recommendedName>
    <alternativeName>
        <fullName evidence="4">Protein transport protein sec31</fullName>
    </alternativeName>
</protein>
<proteinExistence type="inferred from homology"/>
<keyword evidence="7 13" id="KW-0853">WD repeat</keyword>
<comment type="function">
    <text evidence="12">Component of the coat protein complex II (COPII) which promotes the formation of transport vesicles from the endoplasmic reticulum (ER). The coat has two main functions, the physical deformation of the endoplasmic reticulum membrane into vesicles and the selection of cargo molecules.</text>
</comment>